<evidence type="ECO:0000256" key="2">
    <source>
        <dbReference type="ARBA" id="ARBA00022475"/>
    </source>
</evidence>
<evidence type="ECO:0000259" key="7">
    <source>
        <dbReference type="Pfam" id="PF13396"/>
    </source>
</evidence>
<dbReference type="EMBL" id="LJXT01000113">
    <property type="protein sequence ID" value="KPQ12842.1"/>
    <property type="molecule type" value="Genomic_DNA"/>
</dbReference>
<name>A0A0N8KF11_9BACT</name>
<feature type="domain" description="Cardiolipin synthase N-terminal" evidence="7">
    <location>
        <begin position="26"/>
        <end position="69"/>
    </location>
</feature>
<reference evidence="8 9" key="1">
    <citation type="submission" date="2015-09" db="EMBL/GenBank/DDBJ databases">
        <title>Identification and resolution of microdiversity through metagenomic sequencing of parallel consortia.</title>
        <authorList>
            <person name="Nelson W.C."/>
            <person name="Romine M.F."/>
            <person name="Lindemann S.R."/>
        </authorList>
    </citation>
    <scope>NUCLEOTIDE SEQUENCE [LARGE SCALE GENOMIC DNA]</scope>
    <source>
        <strain evidence="8">HL-49</strain>
    </source>
</reference>
<evidence type="ECO:0000256" key="3">
    <source>
        <dbReference type="ARBA" id="ARBA00022692"/>
    </source>
</evidence>
<dbReference type="InterPro" id="IPR027379">
    <property type="entry name" value="CLS_N"/>
</dbReference>
<evidence type="ECO:0000256" key="1">
    <source>
        <dbReference type="ARBA" id="ARBA00004651"/>
    </source>
</evidence>
<dbReference type="OrthoDB" id="826720at2"/>
<evidence type="ECO:0000256" key="4">
    <source>
        <dbReference type="ARBA" id="ARBA00022989"/>
    </source>
</evidence>
<comment type="caution">
    <text evidence="8">The sequence shown here is derived from an EMBL/GenBank/DDBJ whole genome shotgun (WGS) entry which is preliminary data.</text>
</comment>
<dbReference type="PATRIC" id="fig|1305737.6.peg.3690"/>
<protein>
    <submittedName>
        <fullName evidence="8">Putative nuclease</fullName>
    </submittedName>
</protein>
<dbReference type="Proteomes" id="UP000050421">
    <property type="component" value="Unassembled WGS sequence"/>
</dbReference>
<dbReference type="AlphaFoldDB" id="A0A0N8KF11"/>
<dbReference type="GO" id="GO:0005886">
    <property type="term" value="C:plasma membrane"/>
    <property type="evidence" value="ECO:0007669"/>
    <property type="project" value="UniProtKB-SubCell"/>
</dbReference>
<gene>
    <name evidence="8" type="ORF">HLUCCX10_14710</name>
</gene>
<dbReference type="STRING" id="1305737.GCA_000526355_03115"/>
<organism evidence="8 9">
    <name type="scientific">Algoriphagus marincola HL-49</name>
    <dbReference type="NCBI Taxonomy" id="1305737"/>
    <lineage>
        <taxon>Bacteria</taxon>
        <taxon>Pseudomonadati</taxon>
        <taxon>Bacteroidota</taxon>
        <taxon>Cytophagia</taxon>
        <taxon>Cytophagales</taxon>
        <taxon>Cyclobacteriaceae</taxon>
        <taxon>Algoriphagus</taxon>
    </lineage>
</organism>
<comment type="subcellular location">
    <subcellularLocation>
        <location evidence="1">Cell membrane</location>
        <topology evidence="1">Multi-pass membrane protein</topology>
    </subcellularLocation>
</comment>
<evidence type="ECO:0000256" key="5">
    <source>
        <dbReference type="ARBA" id="ARBA00023136"/>
    </source>
</evidence>
<feature type="transmembrane region" description="Helical" evidence="6">
    <location>
        <begin position="47"/>
        <end position="67"/>
    </location>
</feature>
<keyword evidence="5 6" id="KW-0472">Membrane</keyword>
<proteinExistence type="predicted"/>
<accession>A0A0N8KF11</accession>
<dbReference type="Pfam" id="PF13396">
    <property type="entry name" value="PLDc_N"/>
    <property type="match status" value="1"/>
</dbReference>
<evidence type="ECO:0000256" key="6">
    <source>
        <dbReference type="SAM" id="Phobius"/>
    </source>
</evidence>
<keyword evidence="4 6" id="KW-1133">Transmembrane helix</keyword>
<evidence type="ECO:0000313" key="9">
    <source>
        <dbReference type="Proteomes" id="UP000050421"/>
    </source>
</evidence>
<keyword evidence="2" id="KW-1003">Cell membrane</keyword>
<feature type="transmembrane region" description="Helical" evidence="6">
    <location>
        <begin position="12"/>
        <end position="31"/>
    </location>
</feature>
<evidence type="ECO:0000313" key="8">
    <source>
        <dbReference type="EMBL" id="KPQ12842.1"/>
    </source>
</evidence>
<keyword evidence="3 6" id="KW-0812">Transmembrane</keyword>
<sequence length="87" mass="10265">MELITPGQGLWIWQAGGALLLFGYAAFWLYAMVDLIKSDFRAPHEKMMWLLILLFTTPFGVFLYLALSRRHKEKRKFNPNFSSRLQR</sequence>